<organism evidence="8 9">
    <name type="scientific">Duganella violaceipulchra</name>
    <dbReference type="NCBI Taxonomy" id="2849652"/>
    <lineage>
        <taxon>Bacteria</taxon>
        <taxon>Pseudomonadati</taxon>
        <taxon>Pseudomonadota</taxon>
        <taxon>Betaproteobacteria</taxon>
        <taxon>Burkholderiales</taxon>
        <taxon>Oxalobacteraceae</taxon>
        <taxon>Telluria group</taxon>
        <taxon>Duganella</taxon>
    </lineage>
</organism>
<name>A0ABT1GGJ0_9BURK</name>
<keyword evidence="2 6" id="KW-0560">Oxidoreductase</keyword>
<keyword evidence="9" id="KW-1185">Reference proteome</keyword>
<sequence length="498" mass="53605">MMRNLLYIDGALVEPARGGFLAVNDPATGDCFALAAAATEADVDAAVAAARHAFDHGPWPRMPAAQRAVVLRRVAGAIRTDLEELANLEMRDNGKPLKEARGDIADAAYCFDYYADLAEQVEAEGEATHDVGDERFHCRVRKEPLGVVGAITPWNFPLLMAAWKVAPALAAGCCVVLKPSELCPLTCGALAHYLHEAGLPAGAFNLLTGTGPDAGVPLSMHAGVDKLAFTGSQATGTRVMQAAAPDIRNVSLELGGKSPFIVFADCDLDKAVEWIQFGVFWNQGQICSATSRLLVERPIYEALLARLVAAAQRILIGPGDLDGVQMGPIVSDAQRRRVLEGIERGRADGARLVSGGCSPPQLMRGYFVQPTIFADVPLDSWIWREEVFGPVLCVRPFDTEAEAVAVANDSRFGLAGAVMSADLERCERVAKALRAGVVWINCSQPTFTQLPWGGYKASGIGRELGRHGYEAYLEVKQITRFDANADWNWYQPAAVESK</sequence>
<protein>
    <submittedName>
        <fullName evidence="8">Betaine-aldehyde dehydrogenase</fullName>
        <ecNumber evidence="8">1.2.1.8</ecNumber>
    </submittedName>
</protein>
<comment type="pathway">
    <text evidence="4">Amine and polyamine biosynthesis; betaine biosynthesis via choline pathway; betaine from betaine aldehyde: step 1/1.</text>
</comment>
<comment type="similarity">
    <text evidence="1 6">Belongs to the aldehyde dehydrogenase family.</text>
</comment>
<feature type="domain" description="Aldehyde dehydrogenase" evidence="7">
    <location>
        <begin position="21"/>
        <end position="478"/>
    </location>
</feature>
<dbReference type="Gene3D" id="3.40.309.10">
    <property type="entry name" value="Aldehyde Dehydrogenase, Chain A, domain 2"/>
    <property type="match status" value="1"/>
</dbReference>
<evidence type="ECO:0000256" key="6">
    <source>
        <dbReference type="RuleBase" id="RU003345"/>
    </source>
</evidence>
<dbReference type="SUPFAM" id="SSF53720">
    <property type="entry name" value="ALDH-like"/>
    <property type="match status" value="1"/>
</dbReference>
<accession>A0ABT1GGJ0</accession>
<comment type="caution">
    <text evidence="8">The sequence shown here is derived from an EMBL/GenBank/DDBJ whole genome shotgun (WGS) entry which is preliminary data.</text>
</comment>
<reference evidence="8" key="1">
    <citation type="submission" date="2022-03" db="EMBL/GenBank/DDBJ databases">
        <title>Genome Encyclopedia of Bacteria and Archaea VI: Functional Genomics of Type Strains.</title>
        <authorList>
            <person name="Whitman W."/>
        </authorList>
    </citation>
    <scope>NUCLEOTIDE SEQUENCE</scope>
    <source>
        <strain evidence="8">HSC-15S17</strain>
    </source>
</reference>
<evidence type="ECO:0000313" key="8">
    <source>
        <dbReference type="EMBL" id="MCP2006698.1"/>
    </source>
</evidence>
<dbReference type="PANTHER" id="PTHR43860">
    <property type="entry name" value="BETAINE ALDEHYDE DEHYDROGENASE"/>
    <property type="match status" value="1"/>
</dbReference>
<evidence type="ECO:0000256" key="5">
    <source>
        <dbReference type="PROSITE-ProRule" id="PRU10007"/>
    </source>
</evidence>
<dbReference type="Proteomes" id="UP001162889">
    <property type="component" value="Unassembled WGS sequence"/>
</dbReference>
<dbReference type="Pfam" id="PF00171">
    <property type="entry name" value="Aldedh"/>
    <property type="match status" value="1"/>
</dbReference>
<dbReference type="InterPro" id="IPR016161">
    <property type="entry name" value="Ald_DH/histidinol_DH"/>
</dbReference>
<evidence type="ECO:0000259" key="7">
    <source>
        <dbReference type="Pfam" id="PF00171"/>
    </source>
</evidence>
<dbReference type="InterPro" id="IPR016163">
    <property type="entry name" value="Ald_DH_C"/>
</dbReference>
<keyword evidence="3" id="KW-0520">NAD</keyword>
<dbReference type="PANTHER" id="PTHR43860:SF2">
    <property type="entry name" value="BETAINE ALDEHYDE DEHYDROGENASE-RELATED"/>
    <property type="match status" value="1"/>
</dbReference>
<dbReference type="Gene3D" id="3.40.605.10">
    <property type="entry name" value="Aldehyde Dehydrogenase, Chain A, domain 1"/>
    <property type="match status" value="1"/>
</dbReference>
<evidence type="ECO:0000256" key="1">
    <source>
        <dbReference type="ARBA" id="ARBA00009986"/>
    </source>
</evidence>
<dbReference type="InterPro" id="IPR016162">
    <property type="entry name" value="Ald_DH_N"/>
</dbReference>
<proteinExistence type="inferred from homology"/>
<dbReference type="PROSITE" id="PS00070">
    <property type="entry name" value="ALDEHYDE_DEHYDR_CYS"/>
    <property type="match status" value="1"/>
</dbReference>
<evidence type="ECO:0000256" key="3">
    <source>
        <dbReference type="ARBA" id="ARBA00023027"/>
    </source>
</evidence>
<evidence type="ECO:0000313" key="9">
    <source>
        <dbReference type="Proteomes" id="UP001162889"/>
    </source>
</evidence>
<evidence type="ECO:0000256" key="4">
    <source>
        <dbReference type="ARBA" id="ARBA00037921"/>
    </source>
</evidence>
<dbReference type="InterPro" id="IPR015590">
    <property type="entry name" value="Aldehyde_DH_dom"/>
</dbReference>
<dbReference type="GO" id="GO:0008802">
    <property type="term" value="F:betaine-aldehyde dehydrogenase (NAD+) activity"/>
    <property type="evidence" value="ECO:0007669"/>
    <property type="project" value="UniProtKB-EC"/>
</dbReference>
<evidence type="ECO:0000256" key="2">
    <source>
        <dbReference type="ARBA" id="ARBA00023002"/>
    </source>
</evidence>
<gene>
    <name evidence="8" type="ORF">L1274_000386</name>
</gene>
<dbReference type="InterPro" id="IPR016160">
    <property type="entry name" value="Ald_DH_CS_CYS"/>
</dbReference>
<dbReference type="PROSITE" id="PS00687">
    <property type="entry name" value="ALDEHYDE_DEHYDR_GLU"/>
    <property type="match status" value="1"/>
</dbReference>
<feature type="active site" evidence="5">
    <location>
        <position position="253"/>
    </location>
</feature>
<dbReference type="InterPro" id="IPR029510">
    <property type="entry name" value="Ald_DH_CS_GLU"/>
</dbReference>
<dbReference type="EC" id="1.2.1.8" evidence="8"/>
<dbReference type="EMBL" id="JALJZU010000001">
    <property type="protein sequence ID" value="MCP2006698.1"/>
    <property type="molecule type" value="Genomic_DNA"/>
</dbReference>
<dbReference type="CDD" id="cd07110">
    <property type="entry name" value="ALDH_F10_BADH"/>
    <property type="match status" value="1"/>
</dbReference>